<dbReference type="EMBL" id="WJHE01000387">
    <property type="protein sequence ID" value="MST32783.1"/>
    <property type="molecule type" value="Genomic_DNA"/>
</dbReference>
<dbReference type="InterPro" id="IPR001509">
    <property type="entry name" value="Epimerase_deHydtase"/>
</dbReference>
<sequence length="284" mass="28330">HVTAALAGAGLDVRTAARRAVAGVPGHVQVDLVTAGPGLLGELVDGLQPDVIVNCAGATGGDPALLAAANATGPANLVTALLAGGRPRRLVHLGSAAEYGRSPWGSAVGEDHPAQPVGAYGESKLAGTLLVGLGRAAGLDAVVLRVFNPIGAGSPTTTLCGRLAAALTGPGDGPIVLGRLDAVRDFVDARDVADAVVAAVTARCLPHGIVNVGSGEATPVRALADLLVGHAGGGRPIQEDAPGSARSADVAWQRADISRALADLGWKPQRRLEDGVVHCLEALR</sequence>
<comment type="caution">
    <text evidence="2">The sequence shown here is derived from an EMBL/GenBank/DDBJ whole genome shotgun (WGS) entry which is preliminary data.</text>
</comment>
<gene>
    <name evidence="2" type="ORF">GHK86_08620</name>
</gene>
<dbReference type="Gene3D" id="3.90.25.10">
    <property type="entry name" value="UDP-galactose 4-epimerase, domain 1"/>
    <property type="match status" value="1"/>
</dbReference>
<reference evidence="2 3" key="1">
    <citation type="submission" date="2019-11" db="EMBL/GenBank/DDBJ databases">
        <title>Acidiferrimicrobium australis gen. nov., sp. nov., an acidophilic and obligately heterotrophic, member of the Actinobacteria that catalyses dissimilatory oxido- reduction of iron isolated from metal-rich acidic water in Chile.</title>
        <authorList>
            <person name="Gonzalez D."/>
            <person name="Huber K."/>
            <person name="Hedrich S."/>
            <person name="Rojas-Villalobos C."/>
            <person name="Quatrini R."/>
            <person name="Dinamarca M.A."/>
            <person name="Schwarz A."/>
            <person name="Canales C."/>
            <person name="Nancucheo I."/>
        </authorList>
    </citation>
    <scope>NUCLEOTIDE SEQUENCE [LARGE SCALE GENOMIC DNA]</scope>
    <source>
        <strain evidence="2 3">USS-CCA1</strain>
    </source>
</reference>
<dbReference type="PANTHER" id="PTHR43245">
    <property type="entry name" value="BIFUNCTIONAL POLYMYXIN RESISTANCE PROTEIN ARNA"/>
    <property type="match status" value="1"/>
</dbReference>
<accession>A0ABW9QWN2</accession>
<organism evidence="2 3">
    <name type="scientific">Acidiferrimicrobium australe</name>
    <dbReference type="NCBI Taxonomy" id="2664430"/>
    <lineage>
        <taxon>Bacteria</taxon>
        <taxon>Bacillati</taxon>
        <taxon>Actinomycetota</taxon>
        <taxon>Acidimicrobiia</taxon>
        <taxon>Acidimicrobiales</taxon>
        <taxon>Acidimicrobiaceae</taxon>
        <taxon>Acidiferrimicrobium</taxon>
    </lineage>
</organism>
<dbReference type="Gene3D" id="3.40.50.720">
    <property type="entry name" value="NAD(P)-binding Rossmann-like Domain"/>
    <property type="match status" value="1"/>
</dbReference>
<name>A0ABW9QWN2_9ACTN</name>
<proteinExistence type="predicted"/>
<dbReference type="SUPFAM" id="SSF51735">
    <property type="entry name" value="NAD(P)-binding Rossmann-fold domains"/>
    <property type="match status" value="1"/>
</dbReference>
<dbReference type="Pfam" id="PF01370">
    <property type="entry name" value="Epimerase"/>
    <property type="match status" value="1"/>
</dbReference>
<evidence type="ECO:0000313" key="2">
    <source>
        <dbReference type="EMBL" id="MST32783.1"/>
    </source>
</evidence>
<evidence type="ECO:0000313" key="3">
    <source>
        <dbReference type="Proteomes" id="UP000437736"/>
    </source>
</evidence>
<evidence type="ECO:0000259" key="1">
    <source>
        <dbReference type="Pfam" id="PF01370"/>
    </source>
</evidence>
<feature type="non-terminal residue" evidence="2">
    <location>
        <position position="1"/>
    </location>
</feature>
<feature type="domain" description="NAD-dependent epimerase/dehydratase" evidence="1">
    <location>
        <begin position="1"/>
        <end position="213"/>
    </location>
</feature>
<dbReference type="Proteomes" id="UP000437736">
    <property type="component" value="Unassembled WGS sequence"/>
</dbReference>
<protein>
    <submittedName>
        <fullName evidence="2">NAD-dependent epimerase/dehydratase family protein</fullName>
    </submittedName>
</protein>
<dbReference type="PANTHER" id="PTHR43245:SF13">
    <property type="entry name" value="UDP-D-APIOSE_UDP-D-XYLOSE SYNTHASE 2"/>
    <property type="match status" value="1"/>
</dbReference>
<dbReference type="InterPro" id="IPR036291">
    <property type="entry name" value="NAD(P)-bd_dom_sf"/>
</dbReference>
<keyword evidence="3" id="KW-1185">Reference proteome</keyword>
<dbReference type="InterPro" id="IPR050177">
    <property type="entry name" value="Lipid_A_modif_metabolic_enz"/>
</dbReference>